<comment type="caution">
    <text evidence="3">The sequence shown here is derived from an EMBL/GenBank/DDBJ whole genome shotgun (WGS) entry which is preliminary data.</text>
</comment>
<dbReference type="Pfam" id="PF13399">
    <property type="entry name" value="LytR_C"/>
    <property type="match status" value="1"/>
</dbReference>
<evidence type="ECO:0000259" key="2">
    <source>
        <dbReference type="Pfam" id="PF13399"/>
    </source>
</evidence>
<feature type="domain" description="LytR/CpsA/Psr regulator C-terminal" evidence="2">
    <location>
        <begin position="7"/>
        <end position="92"/>
    </location>
</feature>
<dbReference type="RefSeq" id="WP_211472852.1">
    <property type="nucleotide sequence ID" value="NZ_JAGSXH010000343.1"/>
</dbReference>
<evidence type="ECO:0000313" key="4">
    <source>
        <dbReference type="Proteomes" id="UP000677913"/>
    </source>
</evidence>
<organism evidence="3 4">
    <name type="scientific">Actinocrinis puniceicyclus</name>
    <dbReference type="NCBI Taxonomy" id="977794"/>
    <lineage>
        <taxon>Bacteria</taxon>
        <taxon>Bacillati</taxon>
        <taxon>Actinomycetota</taxon>
        <taxon>Actinomycetes</taxon>
        <taxon>Catenulisporales</taxon>
        <taxon>Actinospicaceae</taxon>
        <taxon>Actinocrinis</taxon>
    </lineage>
</organism>
<gene>
    <name evidence="3" type="ORF">KGA66_29195</name>
</gene>
<evidence type="ECO:0000256" key="1">
    <source>
        <dbReference type="SAM" id="MobiDB-lite"/>
    </source>
</evidence>
<feature type="compositionally biased region" description="Low complexity" evidence="1">
    <location>
        <begin position="104"/>
        <end position="130"/>
    </location>
</feature>
<protein>
    <submittedName>
        <fullName evidence="3">LytR C-terminal domain-containing protein</fullName>
    </submittedName>
</protein>
<accession>A0A8J7WWE3</accession>
<dbReference type="InterPro" id="IPR027381">
    <property type="entry name" value="LytR/CpsA/Psr_C"/>
</dbReference>
<dbReference type="AlphaFoldDB" id="A0A8J7WWE3"/>
<name>A0A8J7WWE3_9ACTN</name>
<evidence type="ECO:0000313" key="3">
    <source>
        <dbReference type="EMBL" id="MBS2967140.1"/>
    </source>
</evidence>
<proteinExistence type="predicted"/>
<keyword evidence="4" id="KW-1185">Reference proteome</keyword>
<dbReference type="Gene3D" id="3.30.70.2390">
    <property type="match status" value="1"/>
</dbReference>
<dbReference type="Proteomes" id="UP000677913">
    <property type="component" value="Unassembled WGS sequence"/>
</dbReference>
<feature type="region of interest" description="Disordered" evidence="1">
    <location>
        <begin position="99"/>
        <end position="130"/>
    </location>
</feature>
<sequence>PVDKAAVRAMIRNGTGVAGRAAVIKNALQGAGFTGSLLAVGNAPPTTATALYYPSTRADSAAAVAAALGIPSTAMHRSDSYSEVTVVIGADWTSATTYRGSNRTTAGAGSSGAPTSAAPSTAVASSPPSSSLLIHGDNAKACMYVPSPEW</sequence>
<reference evidence="3" key="1">
    <citation type="submission" date="2021-04" db="EMBL/GenBank/DDBJ databases">
        <title>Genome based classification of Actinospica acidithermotolerans sp. nov., an actinobacterium isolated from an Indonesian hot spring.</title>
        <authorList>
            <person name="Kusuma A.B."/>
            <person name="Putra K.E."/>
            <person name="Nafisah S."/>
            <person name="Loh J."/>
            <person name="Nouioui I."/>
            <person name="Goodfellow M."/>
        </authorList>
    </citation>
    <scope>NUCLEOTIDE SEQUENCE</scope>
    <source>
        <strain evidence="3">DSM 45618</strain>
    </source>
</reference>
<feature type="non-terminal residue" evidence="3">
    <location>
        <position position="1"/>
    </location>
</feature>
<dbReference type="EMBL" id="JAGSXH010000343">
    <property type="protein sequence ID" value="MBS2967140.1"/>
    <property type="molecule type" value="Genomic_DNA"/>
</dbReference>